<keyword evidence="6 8" id="KW-0862">Zinc</keyword>
<comment type="subunit">
    <text evidence="8">Part of the RNA polymerase complex.</text>
</comment>
<evidence type="ECO:0000256" key="7">
    <source>
        <dbReference type="ARBA" id="ARBA00023163"/>
    </source>
</evidence>
<protein>
    <recommendedName>
        <fullName evidence="8">DNA-directed RNA polymerase subunit Rpo12</fullName>
        <ecNumber evidence="8">2.7.7.6</ecNumber>
    </recommendedName>
    <alternativeName>
        <fullName evidence="8">DNA-directed RNA polymerase subunit P</fullName>
    </alternativeName>
</protein>
<comment type="cofactor">
    <cofactor evidence="8">
        <name>Zn(2+)</name>
        <dbReference type="ChEBI" id="CHEBI:29105"/>
    </cofactor>
    <text evidence="8">Binds 1 zinc ion.</text>
</comment>
<dbReference type="EMBL" id="RXIF01000012">
    <property type="protein sequence ID" value="RZN63799.1"/>
    <property type="molecule type" value="Genomic_DNA"/>
</dbReference>
<evidence type="ECO:0000256" key="1">
    <source>
        <dbReference type="ARBA" id="ARBA00022478"/>
    </source>
</evidence>
<comment type="function">
    <text evidence="8">DNA-dependent RNA polymerase (RNAP) catalyzes the transcription of DNA into RNA using the four ribonucleoside triphosphates as substrates.</text>
</comment>
<dbReference type="InterPro" id="IPR006591">
    <property type="entry name" value="RNAP_P/RPABC4"/>
</dbReference>
<dbReference type="Proteomes" id="UP000317158">
    <property type="component" value="Unassembled WGS sequence"/>
</dbReference>
<name>A0A520KRM5_METT2</name>
<keyword evidence="7 8" id="KW-0804">Transcription</keyword>
<feature type="binding site" evidence="8">
    <location>
        <position position="21"/>
    </location>
    <ligand>
        <name>Zn(2+)</name>
        <dbReference type="ChEBI" id="CHEBI:29105"/>
    </ligand>
</feature>
<comment type="similarity">
    <text evidence="8">Belongs to the archaeal Rpo12/eukaryotic RPC10 RNA polymerase subunit family.</text>
</comment>
<dbReference type="HAMAP" id="MF_00615">
    <property type="entry name" value="RNApol_arch_Rpo12"/>
    <property type="match status" value="1"/>
</dbReference>
<dbReference type="InterPro" id="IPR029040">
    <property type="entry name" value="RPABC4/Spt4"/>
</dbReference>
<gene>
    <name evidence="8 9" type="primary">rpoP</name>
    <name evidence="8" type="synonym">rpo12</name>
    <name evidence="9" type="ORF">EF806_06050</name>
</gene>
<dbReference type="EC" id="2.7.7.6" evidence="8"/>
<keyword evidence="5 8" id="KW-0479">Metal-binding</keyword>
<dbReference type="GO" id="GO:0005737">
    <property type="term" value="C:cytoplasm"/>
    <property type="evidence" value="ECO:0007669"/>
    <property type="project" value="UniProtKB-SubCell"/>
</dbReference>
<evidence type="ECO:0000256" key="8">
    <source>
        <dbReference type="HAMAP-Rule" id="MF_00615"/>
    </source>
</evidence>
<evidence type="ECO:0000256" key="2">
    <source>
        <dbReference type="ARBA" id="ARBA00022490"/>
    </source>
</evidence>
<accession>A0A520KRM5</accession>
<comment type="caution">
    <text evidence="9">The sequence shown here is derived from an EMBL/GenBank/DDBJ whole genome shotgun (WGS) entry which is preliminary data.</text>
</comment>
<feature type="binding site" evidence="8">
    <location>
        <position position="7"/>
    </location>
    <ligand>
        <name>Zn(2+)</name>
        <dbReference type="ChEBI" id="CHEBI:29105"/>
    </ligand>
</feature>
<evidence type="ECO:0000256" key="3">
    <source>
        <dbReference type="ARBA" id="ARBA00022679"/>
    </source>
</evidence>
<sequence>MYRCIKCNKVVEISDHREIRCPFCGNRIFLKERPVAFIKEVKAE</sequence>
<evidence type="ECO:0000256" key="5">
    <source>
        <dbReference type="ARBA" id="ARBA00022723"/>
    </source>
</evidence>
<dbReference type="GO" id="GO:0000428">
    <property type="term" value="C:DNA-directed RNA polymerase complex"/>
    <property type="evidence" value="ECO:0007669"/>
    <property type="project" value="UniProtKB-KW"/>
</dbReference>
<evidence type="ECO:0000313" key="10">
    <source>
        <dbReference type="Proteomes" id="UP000317158"/>
    </source>
</evidence>
<feature type="binding site" evidence="8">
    <location>
        <position position="24"/>
    </location>
    <ligand>
        <name>Zn(2+)</name>
        <dbReference type="ChEBI" id="CHEBI:29105"/>
    </ligand>
</feature>
<reference evidence="9 10" key="1">
    <citation type="journal article" date="2019" name="Nat. Microbiol.">
        <title>Wide diversity of methane and short-chain alkane metabolisms in uncultured archaea.</title>
        <authorList>
            <person name="Borrel G."/>
            <person name="Adam P.S."/>
            <person name="McKay L.J."/>
            <person name="Chen L.X."/>
            <person name="Sierra-Garcia I.N."/>
            <person name="Sieber C.M."/>
            <person name="Letourneur Q."/>
            <person name="Ghozlane A."/>
            <person name="Andersen G.L."/>
            <person name="Li W.J."/>
            <person name="Hallam S.J."/>
            <person name="Muyzer G."/>
            <person name="de Oliveira V.M."/>
            <person name="Inskeep W.P."/>
            <person name="Banfield J.F."/>
            <person name="Gribaldo S."/>
        </authorList>
    </citation>
    <scope>NUCLEOTIDE SEQUENCE [LARGE SCALE GENOMIC DNA]</scope>
    <source>
        <strain evidence="9">NM1a</strain>
    </source>
</reference>
<proteinExistence type="inferred from homology"/>
<organism evidence="9 10">
    <name type="scientific">Methanoliparum thermophilum</name>
    <dbReference type="NCBI Taxonomy" id="2491083"/>
    <lineage>
        <taxon>Archaea</taxon>
        <taxon>Methanobacteriati</taxon>
        <taxon>Methanobacteriota</taxon>
        <taxon>Candidatus Methanoliparia</taxon>
        <taxon>Candidatus Methanoliparales</taxon>
        <taxon>Candidatus Methanoliparaceae</taxon>
        <taxon>Candidatus Methanoliparum</taxon>
    </lineage>
</organism>
<dbReference type="AlphaFoldDB" id="A0A520KRM5"/>
<dbReference type="GO" id="GO:0008270">
    <property type="term" value="F:zinc ion binding"/>
    <property type="evidence" value="ECO:0007669"/>
    <property type="project" value="UniProtKB-UniRule"/>
</dbReference>
<keyword evidence="4 8" id="KW-0548">Nucleotidyltransferase</keyword>
<comment type="catalytic activity">
    <reaction evidence="8">
        <text>RNA(n) + a ribonucleoside 5'-triphosphate = RNA(n+1) + diphosphate</text>
        <dbReference type="Rhea" id="RHEA:21248"/>
        <dbReference type="Rhea" id="RHEA-COMP:14527"/>
        <dbReference type="Rhea" id="RHEA-COMP:17342"/>
        <dbReference type="ChEBI" id="CHEBI:33019"/>
        <dbReference type="ChEBI" id="CHEBI:61557"/>
        <dbReference type="ChEBI" id="CHEBI:140395"/>
        <dbReference type="EC" id="2.7.7.6"/>
    </reaction>
</comment>
<dbReference type="Gene3D" id="2.20.28.30">
    <property type="entry name" value="RNA polymerase ii, chain L"/>
    <property type="match status" value="1"/>
</dbReference>
<dbReference type="InterPro" id="IPR023464">
    <property type="entry name" value="Rpo12"/>
</dbReference>
<evidence type="ECO:0000256" key="4">
    <source>
        <dbReference type="ARBA" id="ARBA00022695"/>
    </source>
</evidence>
<dbReference type="GO" id="GO:0003677">
    <property type="term" value="F:DNA binding"/>
    <property type="evidence" value="ECO:0007669"/>
    <property type="project" value="InterPro"/>
</dbReference>
<dbReference type="GO" id="GO:0006351">
    <property type="term" value="P:DNA-templated transcription"/>
    <property type="evidence" value="ECO:0007669"/>
    <property type="project" value="UniProtKB-UniRule"/>
</dbReference>
<dbReference type="GO" id="GO:0003899">
    <property type="term" value="F:DNA-directed RNA polymerase activity"/>
    <property type="evidence" value="ECO:0007669"/>
    <property type="project" value="UniProtKB-UniRule"/>
</dbReference>
<dbReference type="Pfam" id="PF03604">
    <property type="entry name" value="Zn_ribbon_RPAB4"/>
    <property type="match status" value="1"/>
</dbReference>
<evidence type="ECO:0000313" key="9">
    <source>
        <dbReference type="EMBL" id="RZN63799.1"/>
    </source>
</evidence>
<dbReference type="SUPFAM" id="SSF63393">
    <property type="entry name" value="RNA polymerase subunits"/>
    <property type="match status" value="1"/>
</dbReference>
<keyword evidence="3 8" id="KW-0808">Transferase</keyword>
<comment type="subcellular location">
    <subcellularLocation>
        <location evidence="8">Cytoplasm</location>
    </subcellularLocation>
</comment>
<keyword evidence="1 8" id="KW-0240">DNA-directed RNA polymerase</keyword>
<evidence type="ECO:0000256" key="6">
    <source>
        <dbReference type="ARBA" id="ARBA00022833"/>
    </source>
</evidence>
<dbReference type="SMART" id="SM00659">
    <property type="entry name" value="RPOLCX"/>
    <property type="match status" value="1"/>
</dbReference>
<keyword evidence="2 8" id="KW-0963">Cytoplasm</keyword>